<dbReference type="OrthoDB" id="740398at2"/>
<proteinExistence type="predicted"/>
<dbReference type="STRING" id="324925.Ppha_1666"/>
<keyword evidence="3" id="KW-1185">Reference proteome</keyword>
<dbReference type="AlphaFoldDB" id="B4SAV7"/>
<dbReference type="InterPro" id="IPR012337">
    <property type="entry name" value="RNaseH-like_sf"/>
</dbReference>
<dbReference type="InterPro" id="IPR002559">
    <property type="entry name" value="Transposase_11"/>
</dbReference>
<sequence length="548" mass="61607">MYVDSSKTTINGKTYQRHLFRESYREDGKVKNRTLGKISKCSEGEIAAIKLALKYKDNLAALLHIEDVELHEGLRVGVVYALKTLAERLGISKTLGNTRQGKLALWQIMARLIGQGSRLGAVRMAARYGACDVLELERFTEDDLYANLAWLTEHQERIEQQLFKHNSAGAGPELLLYDVTSSYLEGMENVLAAFGYNRDGKKGKKQIVIGLLCTADGDPVAVRVFAGNTGDKSTVAEQIRTIANTFGIEEVTMVGDKGMIKTPQAKELTDAGFHYITSLSKPEIRTLLKAEVLQMDFFDSELYEVENKTDGVRYVLRRNPVREAEMAKNRQERVKKIQRYVDEKNSYLAGSLKRDKDVAERSLQKKISQYKLNDVLELTHQERVFTVTVNEEILKGVALLDGCYVIKTDVKKELLSTEQVHDRYKDLAKVEHAFRTFKQSHLEIRPVHVRTEASTRGHVFAVMLAYKIERQLSELWKKCECTVPEGIDELGAIRSTIVTLKGSSCQKIPQSKGLAAELLAAAGITLPSIIDAKNVDVVTRKKLAPKRK</sequence>
<dbReference type="HOGENOM" id="CLU_022426_7_0_10"/>
<dbReference type="SUPFAM" id="SSF53098">
    <property type="entry name" value="Ribonuclease H-like"/>
    <property type="match status" value="1"/>
</dbReference>
<reference evidence="2 3" key="1">
    <citation type="submission" date="2008-06" db="EMBL/GenBank/DDBJ databases">
        <title>Complete sequence of Pelodictyon phaeoclathratiforme BU-1.</title>
        <authorList>
            <consortium name="US DOE Joint Genome Institute"/>
            <person name="Lucas S."/>
            <person name="Copeland A."/>
            <person name="Lapidus A."/>
            <person name="Glavina del Rio T."/>
            <person name="Dalin E."/>
            <person name="Tice H."/>
            <person name="Bruce D."/>
            <person name="Goodwin L."/>
            <person name="Pitluck S."/>
            <person name="Schmutz J."/>
            <person name="Larimer F."/>
            <person name="Land M."/>
            <person name="Hauser L."/>
            <person name="Kyrpides N."/>
            <person name="Mikhailova N."/>
            <person name="Liu Z."/>
            <person name="Li T."/>
            <person name="Zhao F."/>
            <person name="Overmann J."/>
            <person name="Bryant D.A."/>
            <person name="Richardson P."/>
        </authorList>
    </citation>
    <scope>NUCLEOTIDE SEQUENCE [LARGE SCALE GENOMIC DNA]</scope>
    <source>
        <strain evidence="3">DSM 5477 / BU-1</strain>
    </source>
</reference>
<dbReference type="EMBL" id="CP001110">
    <property type="protein sequence ID" value="ACF43903.1"/>
    <property type="molecule type" value="Genomic_DNA"/>
</dbReference>
<evidence type="ECO:0000259" key="1">
    <source>
        <dbReference type="Pfam" id="PF01609"/>
    </source>
</evidence>
<dbReference type="InterPro" id="IPR047654">
    <property type="entry name" value="IS1634_transpos"/>
</dbReference>
<dbReference type="NCBIfam" id="NF033559">
    <property type="entry name" value="transpos_IS1634"/>
    <property type="match status" value="1"/>
</dbReference>
<evidence type="ECO:0000313" key="2">
    <source>
        <dbReference type="EMBL" id="ACF43903.1"/>
    </source>
</evidence>
<evidence type="ECO:0000313" key="3">
    <source>
        <dbReference type="Proteomes" id="UP000002724"/>
    </source>
</evidence>
<gene>
    <name evidence="2" type="ordered locus">Ppha_1666</name>
</gene>
<protein>
    <submittedName>
        <fullName evidence="2">Transposase IS4 family protein</fullName>
    </submittedName>
</protein>
<dbReference type="GO" id="GO:0004803">
    <property type="term" value="F:transposase activity"/>
    <property type="evidence" value="ECO:0007669"/>
    <property type="project" value="InterPro"/>
</dbReference>
<dbReference type="Proteomes" id="UP000002724">
    <property type="component" value="Chromosome"/>
</dbReference>
<dbReference type="PANTHER" id="PTHR34614">
    <property type="match status" value="1"/>
</dbReference>
<dbReference type="KEGG" id="pph:Ppha_1666"/>
<organism evidence="2 3">
    <name type="scientific">Pelodictyon phaeoclathratiforme (strain DSM 5477 / BU-1)</name>
    <dbReference type="NCBI Taxonomy" id="324925"/>
    <lineage>
        <taxon>Bacteria</taxon>
        <taxon>Pseudomonadati</taxon>
        <taxon>Chlorobiota</taxon>
        <taxon>Chlorobiia</taxon>
        <taxon>Chlorobiales</taxon>
        <taxon>Chlorobiaceae</taxon>
        <taxon>Chlorobium/Pelodictyon group</taxon>
        <taxon>Pelodictyon</taxon>
    </lineage>
</organism>
<dbReference type="Pfam" id="PF01609">
    <property type="entry name" value="DDE_Tnp_1"/>
    <property type="match status" value="1"/>
</dbReference>
<dbReference type="PANTHER" id="PTHR34614:SF2">
    <property type="entry name" value="TRANSPOSASE IS4-LIKE DOMAIN-CONTAINING PROTEIN"/>
    <property type="match status" value="1"/>
</dbReference>
<accession>B4SAV7</accession>
<name>B4SAV7_PELPB</name>
<dbReference type="RefSeq" id="WP_012508390.1">
    <property type="nucleotide sequence ID" value="NC_011060.1"/>
</dbReference>
<dbReference type="eggNOG" id="COG5421">
    <property type="taxonomic scope" value="Bacteria"/>
</dbReference>
<dbReference type="GO" id="GO:0006313">
    <property type="term" value="P:DNA transposition"/>
    <property type="evidence" value="ECO:0007669"/>
    <property type="project" value="InterPro"/>
</dbReference>
<feature type="domain" description="Transposase IS4-like" evidence="1">
    <location>
        <begin position="194"/>
        <end position="466"/>
    </location>
</feature>
<dbReference type="GO" id="GO:0003677">
    <property type="term" value="F:DNA binding"/>
    <property type="evidence" value="ECO:0007669"/>
    <property type="project" value="InterPro"/>
</dbReference>